<dbReference type="RefSeq" id="WP_188576230.1">
    <property type="nucleotide sequence ID" value="NZ_BMCT01000001.1"/>
</dbReference>
<gene>
    <name evidence="1" type="ORF">GCM10007301_11720</name>
</gene>
<reference evidence="1" key="1">
    <citation type="journal article" date="2014" name="Int. J. Syst. Evol. Microbiol.">
        <title>Complete genome sequence of Corynebacterium casei LMG S-19264T (=DSM 44701T), isolated from a smear-ripened cheese.</title>
        <authorList>
            <consortium name="US DOE Joint Genome Institute (JGI-PGF)"/>
            <person name="Walter F."/>
            <person name="Albersmeier A."/>
            <person name="Kalinowski J."/>
            <person name="Ruckert C."/>
        </authorList>
    </citation>
    <scope>NUCLEOTIDE SEQUENCE</scope>
    <source>
        <strain evidence="1">CCM 7897</strain>
    </source>
</reference>
<name>A0A917BRC8_9HYPH</name>
<proteinExistence type="predicted"/>
<sequence>MTNPVPVPVNITRASKHLFLAAVKMFTGFDGSANVRKALGLFAAPDLSAEIADDKDLNTLRKRVVRPLEMVGKRPVCLFASYSPDGRIWPHVVSYCKDLKAQGFVVVLIVATDRADLRCDDPGAAVADAMQVVENFGFDFSAWARTLRLWPDLWNASSLLFTNDSIYHSPAGLATLMERVKASTTDVVALTESTAFRRHFQSYFFILREKALANEAVRAFFSEIRALGDKQKVIEACEVPLPSLLSTQGLSVDVLFELPESDPRAANPTLAAHGDLLRKGMPFVKVQLLRENPFNANIANWRTDLKERGFRMDELEMHLGSLKIPAAAFLQP</sequence>
<accession>A0A917BRC8</accession>
<evidence type="ECO:0000313" key="2">
    <source>
        <dbReference type="Proteomes" id="UP000606044"/>
    </source>
</evidence>
<protein>
    <submittedName>
        <fullName evidence="1">Uncharacterized protein</fullName>
    </submittedName>
</protein>
<dbReference type="Pfam" id="PF05045">
    <property type="entry name" value="RgpF"/>
    <property type="match status" value="1"/>
</dbReference>
<reference evidence="1" key="2">
    <citation type="submission" date="2020-09" db="EMBL/GenBank/DDBJ databases">
        <authorList>
            <person name="Sun Q."/>
            <person name="Sedlacek I."/>
        </authorList>
    </citation>
    <scope>NUCLEOTIDE SEQUENCE</scope>
    <source>
        <strain evidence="1">CCM 7897</strain>
    </source>
</reference>
<dbReference type="Proteomes" id="UP000606044">
    <property type="component" value="Unassembled WGS sequence"/>
</dbReference>
<organism evidence="1 2">
    <name type="scientific">Azorhizobium oxalatiphilum</name>
    <dbReference type="NCBI Taxonomy" id="980631"/>
    <lineage>
        <taxon>Bacteria</taxon>
        <taxon>Pseudomonadati</taxon>
        <taxon>Pseudomonadota</taxon>
        <taxon>Alphaproteobacteria</taxon>
        <taxon>Hyphomicrobiales</taxon>
        <taxon>Xanthobacteraceae</taxon>
        <taxon>Azorhizobium</taxon>
    </lineage>
</organism>
<comment type="caution">
    <text evidence="1">The sequence shown here is derived from an EMBL/GenBank/DDBJ whole genome shotgun (WGS) entry which is preliminary data.</text>
</comment>
<dbReference type="AlphaFoldDB" id="A0A917BRC8"/>
<dbReference type="InterPro" id="IPR007739">
    <property type="entry name" value="RgpF"/>
</dbReference>
<evidence type="ECO:0000313" key="1">
    <source>
        <dbReference type="EMBL" id="GGF53905.1"/>
    </source>
</evidence>
<dbReference type="EMBL" id="BMCT01000001">
    <property type="protein sequence ID" value="GGF53905.1"/>
    <property type="molecule type" value="Genomic_DNA"/>
</dbReference>
<keyword evidence="2" id="KW-1185">Reference proteome</keyword>